<reference evidence="2" key="1">
    <citation type="journal article" date="2021" name="Microorganisms">
        <title>The Ever-Expanding Pseudomonas Genus: Description of 43 New Species and Partition of the Pseudomonas putida Group.</title>
        <authorList>
            <person name="Girard L."/>
            <person name="Lood C."/>
            <person name="Hofte M."/>
            <person name="Vandamme P."/>
            <person name="Rokni-Zadeh H."/>
            <person name="van Noort V."/>
            <person name="Lavigne R."/>
            <person name="De Mot R."/>
        </authorList>
    </citation>
    <scope>NUCLEOTIDE SEQUENCE</scope>
    <source>
        <strain evidence="2">COW40</strain>
    </source>
</reference>
<gene>
    <name evidence="2" type="ORF">KSS94_03605</name>
</gene>
<dbReference type="Proteomes" id="UP001046350">
    <property type="component" value="Chromosome"/>
</dbReference>
<proteinExistence type="predicted"/>
<organism evidence="2 3">
    <name type="scientific">Pseudomonas fakonensis</name>
    <dbReference type="NCBI Taxonomy" id="2842355"/>
    <lineage>
        <taxon>Bacteria</taxon>
        <taxon>Pseudomonadati</taxon>
        <taxon>Pseudomonadota</taxon>
        <taxon>Gammaproteobacteria</taxon>
        <taxon>Pseudomonadales</taxon>
        <taxon>Pseudomonadaceae</taxon>
        <taxon>Pseudomonas</taxon>
    </lineage>
</organism>
<evidence type="ECO:0000313" key="2">
    <source>
        <dbReference type="EMBL" id="QXH52236.1"/>
    </source>
</evidence>
<keyword evidence="3" id="KW-1185">Reference proteome</keyword>
<feature type="transmembrane region" description="Helical" evidence="1">
    <location>
        <begin position="9"/>
        <end position="28"/>
    </location>
</feature>
<sequence>MYYLRRKSFWLVFTMIAPLIFLTDYYAFKAMTSVYKKDLGNGVVIYADDYVKSGDWVFDCGYSRVVSRNALPVPASKLAQSEYSFGSMYHLSKANQETAKALIRATTATPDWYRNLRYVYSGLSEYSDIRAHLFDLLTEHEGRTWGLRVRQNIQPNGSSNFEISAEPYDPKTYIDYGKAFELAAKSCPAPQ</sequence>
<accession>A0ABX8N795</accession>
<evidence type="ECO:0000313" key="3">
    <source>
        <dbReference type="Proteomes" id="UP001046350"/>
    </source>
</evidence>
<protein>
    <submittedName>
        <fullName evidence="2">Uncharacterized protein</fullName>
    </submittedName>
</protein>
<evidence type="ECO:0000256" key="1">
    <source>
        <dbReference type="SAM" id="Phobius"/>
    </source>
</evidence>
<keyword evidence="1" id="KW-1133">Transmembrane helix</keyword>
<dbReference type="RefSeq" id="WP_217841694.1">
    <property type="nucleotide sequence ID" value="NZ_CP077076.1"/>
</dbReference>
<name>A0ABX8N795_9PSED</name>
<keyword evidence="1" id="KW-0812">Transmembrane</keyword>
<keyword evidence="1" id="KW-0472">Membrane</keyword>
<dbReference type="EMBL" id="CP077076">
    <property type="protein sequence ID" value="QXH52236.1"/>
    <property type="molecule type" value="Genomic_DNA"/>
</dbReference>